<reference evidence="5" key="3">
    <citation type="submission" date="2015-02" db="UniProtKB">
        <authorList>
            <consortium name="EnsemblProtists"/>
        </authorList>
    </citation>
    <scope>IDENTIFICATION</scope>
    <source>
        <strain evidence="5">DAOM BR144</strain>
    </source>
</reference>
<reference evidence="6" key="2">
    <citation type="submission" date="2010-04" db="EMBL/GenBank/DDBJ databases">
        <authorList>
            <person name="Buell R."/>
            <person name="Hamilton J."/>
            <person name="Hostetler J."/>
        </authorList>
    </citation>
    <scope>NUCLEOTIDE SEQUENCE [LARGE SCALE GENOMIC DNA]</scope>
    <source>
        <strain evidence="6">DAOM:BR144</strain>
    </source>
</reference>
<dbReference type="InterPro" id="IPR002110">
    <property type="entry name" value="Ankyrin_rpt"/>
</dbReference>
<feature type="region of interest" description="Disordered" evidence="4">
    <location>
        <begin position="1"/>
        <end position="26"/>
    </location>
</feature>
<dbReference type="PANTHER" id="PTHR24171">
    <property type="entry name" value="ANKYRIN REPEAT DOMAIN-CONTAINING PROTEIN 39-RELATED"/>
    <property type="match status" value="1"/>
</dbReference>
<proteinExistence type="predicted"/>
<dbReference type="AlphaFoldDB" id="K3X8Q9"/>
<dbReference type="Pfam" id="PF12796">
    <property type="entry name" value="Ank_2"/>
    <property type="match status" value="1"/>
</dbReference>
<dbReference type="EnsemblProtists" id="PYU1_T013608">
    <property type="protein sequence ID" value="PYU1_T013608"/>
    <property type="gene ID" value="PYU1_G013579"/>
</dbReference>
<dbReference type="SUPFAM" id="SSF48403">
    <property type="entry name" value="Ankyrin repeat"/>
    <property type="match status" value="1"/>
</dbReference>
<feature type="repeat" description="ANK" evidence="3">
    <location>
        <begin position="134"/>
        <end position="166"/>
    </location>
</feature>
<dbReference type="InterPro" id="IPR036770">
    <property type="entry name" value="Ankyrin_rpt-contain_sf"/>
</dbReference>
<feature type="region of interest" description="Disordered" evidence="4">
    <location>
        <begin position="37"/>
        <end position="56"/>
    </location>
</feature>
<dbReference type="PROSITE" id="PS50088">
    <property type="entry name" value="ANK_REPEAT"/>
    <property type="match status" value="2"/>
</dbReference>
<dbReference type="OMA" id="GYMGWTA"/>
<name>K3X8Q9_GLOUD</name>
<evidence type="ECO:0000313" key="6">
    <source>
        <dbReference type="Proteomes" id="UP000019132"/>
    </source>
</evidence>
<dbReference type="VEuPathDB" id="FungiDB:PYU1_G013579"/>
<evidence type="ECO:0000256" key="2">
    <source>
        <dbReference type="ARBA" id="ARBA00023043"/>
    </source>
</evidence>
<dbReference type="Proteomes" id="UP000019132">
    <property type="component" value="Unassembled WGS sequence"/>
</dbReference>
<dbReference type="eggNOG" id="KOG4177">
    <property type="taxonomic scope" value="Eukaryota"/>
</dbReference>
<feature type="compositionally biased region" description="Acidic residues" evidence="4">
    <location>
        <begin position="1"/>
        <end position="12"/>
    </location>
</feature>
<sequence length="202" mass="22334">MELDDFEDEELEEKSHSCASSEDDGVRSDDLIEISLGGGGNRVHHRHQHKQPQYYDHSASDLETIDELIEYATAGDLPSFKRVCDGLGSRNVSADSPGYMGWTPAHWAAREGHVHVLDYLLHQAHANLDAVDRKGDSLLHKAAANGQYRACQWLLQYGFNVQTTNNNGLSALDVAQEHLAIARTSEAALCEAILAREHANTF</sequence>
<dbReference type="Gene3D" id="1.25.40.20">
    <property type="entry name" value="Ankyrin repeat-containing domain"/>
    <property type="match status" value="1"/>
</dbReference>
<dbReference type="PROSITE" id="PS50297">
    <property type="entry name" value="ANK_REP_REGION"/>
    <property type="match status" value="2"/>
</dbReference>
<evidence type="ECO:0000313" key="5">
    <source>
        <dbReference type="EnsemblProtists" id="PYU1_T013608"/>
    </source>
</evidence>
<keyword evidence="6" id="KW-1185">Reference proteome</keyword>
<dbReference type="InParanoid" id="K3X8Q9"/>
<organism evidence="5 6">
    <name type="scientific">Globisporangium ultimum (strain ATCC 200006 / CBS 805.95 / DAOM BR144)</name>
    <name type="common">Pythium ultimum</name>
    <dbReference type="NCBI Taxonomy" id="431595"/>
    <lineage>
        <taxon>Eukaryota</taxon>
        <taxon>Sar</taxon>
        <taxon>Stramenopiles</taxon>
        <taxon>Oomycota</taxon>
        <taxon>Peronosporomycetes</taxon>
        <taxon>Pythiales</taxon>
        <taxon>Pythiaceae</taxon>
        <taxon>Globisporangium</taxon>
    </lineage>
</organism>
<dbReference type="PANTHER" id="PTHR24171:SF9">
    <property type="entry name" value="ANKYRIN REPEAT DOMAIN-CONTAINING PROTEIN 39"/>
    <property type="match status" value="1"/>
</dbReference>
<evidence type="ECO:0000256" key="4">
    <source>
        <dbReference type="SAM" id="MobiDB-lite"/>
    </source>
</evidence>
<keyword evidence="2 3" id="KW-0040">ANK repeat</keyword>
<protein>
    <submittedName>
        <fullName evidence="5">Uncharacterized protein</fullName>
    </submittedName>
</protein>
<keyword evidence="1" id="KW-0677">Repeat</keyword>
<evidence type="ECO:0000256" key="3">
    <source>
        <dbReference type="PROSITE-ProRule" id="PRU00023"/>
    </source>
</evidence>
<dbReference type="HOGENOM" id="CLU_086847_0_0_1"/>
<feature type="repeat" description="ANK" evidence="3">
    <location>
        <begin position="100"/>
        <end position="133"/>
    </location>
</feature>
<dbReference type="STRING" id="431595.K3X8Q9"/>
<evidence type="ECO:0000256" key="1">
    <source>
        <dbReference type="ARBA" id="ARBA00022737"/>
    </source>
</evidence>
<reference evidence="6" key="1">
    <citation type="journal article" date="2010" name="Genome Biol.">
        <title>Genome sequence of the necrotrophic plant pathogen Pythium ultimum reveals original pathogenicity mechanisms and effector repertoire.</title>
        <authorList>
            <person name="Levesque C.A."/>
            <person name="Brouwer H."/>
            <person name="Cano L."/>
            <person name="Hamilton J.P."/>
            <person name="Holt C."/>
            <person name="Huitema E."/>
            <person name="Raffaele S."/>
            <person name="Robideau G.P."/>
            <person name="Thines M."/>
            <person name="Win J."/>
            <person name="Zerillo M.M."/>
            <person name="Beakes G.W."/>
            <person name="Boore J.L."/>
            <person name="Busam D."/>
            <person name="Dumas B."/>
            <person name="Ferriera S."/>
            <person name="Fuerstenberg S.I."/>
            <person name="Gachon C.M."/>
            <person name="Gaulin E."/>
            <person name="Govers F."/>
            <person name="Grenville-Briggs L."/>
            <person name="Horner N."/>
            <person name="Hostetler J."/>
            <person name="Jiang R.H."/>
            <person name="Johnson J."/>
            <person name="Krajaejun T."/>
            <person name="Lin H."/>
            <person name="Meijer H.J."/>
            <person name="Moore B."/>
            <person name="Morris P."/>
            <person name="Phuntmart V."/>
            <person name="Puiu D."/>
            <person name="Shetty J."/>
            <person name="Stajich J.E."/>
            <person name="Tripathy S."/>
            <person name="Wawra S."/>
            <person name="van West P."/>
            <person name="Whitty B.R."/>
            <person name="Coutinho P.M."/>
            <person name="Henrissat B."/>
            <person name="Martin F."/>
            <person name="Thomas P.D."/>
            <person name="Tyler B.M."/>
            <person name="De Vries R.P."/>
            <person name="Kamoun S."/>
            <person name="Yandell M."/>
            <person name="Tisserat N."/>
            <person name="Buell C.R."/>
        </authorList>
    </citation>
    <scope>NUCLEOTIDE SEQUENCE</scope>
    <source>
        <strain evidence="6">DAOM:BR144</strain>
    </source>
</reference>
<accession>K3X8Q9</accession>
<dbReference type="SMART" id="SM00248">
    <property type="entry name" value="ANK"/>
    <property type="match status" value="2"/>
</dbReference>
<dbReference type="EMBL" id="GL376597">
    <property type="status" value="NOT_ANNOTATED_CDS"/>
    <property type="molecule type" value="Genomic_DNA"/>
</dbReference>